<proteinExistence type="predicted"/>
<dbReference type="NCBIfam" id="TIGR04256">
    <property type="entry name" value="GxxExxY"/>
    <property type="match status" value="1"/>
</dbReference>
<comment type="caution">
    <text evidence="1">The sequence shown here is derived from an EMBL/GenBank/DDBJ whole genome shotgun (WGS) entry which is preliminary data.</text>
</comment>
<dbReference type="Pfam" id="PF13366">
    <property type="entry name" value="PDDEXK_3"/>
    <property type="match status" value="1"/>
</dbReference>
<organism evidence="1 2">
    <name type="scientific">Thalassobacterium sedimentorum</name>
    <dbReference type="NCBI Taxonomy" id="3041258"/>
    <lineage>
        <taxon>Bacteria</taxon>
        <taxon>Pseudomonadati</taxon>
        <taxon>Verrucomicrobiota</taxon>
        <taxon>Opitutia</taxon>
        <taxon>Puniceicoccales</taxon>
        <taxon>Coraliomargaritaceae</taxon>
        <taxon>Thalassobacterium</taxon>
    </lineage>
</organism>
<name>A0ABU1AN90_9BACT</name>
<reference evidence="1 2" key="1">
    <citation type="submission" date="2023-04" db="EMBL/GenBank/DDBJ databases">
        <title>A novel bacteria isolated from coastal sediment.</title>
        <authorList>
            <person name="Liu X.-J."/>
            <person name="Du Z.-J."/>
        </authorList>
    </citation>
    <scope>NUCLEOTIDE SEQUENCE [LARGE SCALE GENOMIC DNA]</scope>
    <source>
        <strain evidence="1 2">SDUM461004</strain>
    </source>
</reference>
<sequence length="137" mass="15953">MTKNTEYLGNEGYALMGAAFEVYKEMGAGMSEEIYQESLEMELCDRGIPFSAQQTLKVYYKGRELKKRYVPDLITHDSIIVELKAVKTILPEHEQQLLNYMHVTRRAVGYLINFSTPKSVEWKRYILKEYIPSTDQT</sequence>
<accession>A0ABU1AN90</accession>
<protein>
    <submittedName>
        <fullName evidence="1">GxxExxY protein</fullName>
    </submittedName>
</protein>
<dbReference type="InterPro" id="IPR026350">
    <property type="entry name" value="GxxExxY"/>
</dbReference>
<keyword evidence="2" id="KW-1185">Reference proteome</keyword>
<evidence type="ECO:0000313" key="1">
    <source>
        <dbReference type="EMBL" id="MDQ8196256.1"/>
    </source>
</evidence>
<dbReference type="EMBL" id="JARXIC010000056">
    <property type="protein sequence ID" value="MDQ8196256.1"/>
    <property type="molecule type" value="Genomic_DNA"/>
</dbReference>
<dbReference type="RefSeq" id="WP_308986692.1">
    <property type="nucleotide sequence ID" value="NZ_JARXIC010000056.1"/>
</dbReference>
<gene>
    <name evidence="1" type="ORF">QEH59_17610</name>
</gene>
<evidence type="ECO:0000313" key="2">
    <source>
        <dbReference type="Proteomes" id="UP001243717"/>
    </source>
</evidence>
<dbReference type="Proteomes" id="UP001243717">
    <property type="component" value="Unassembled WGS sequence"/>
</dbReference>